<dbReference type="AlphaFoldDB" id="A0A3M2HYT8"/>
<name>A0A3M2HYT8_9GAMM</name>
<protein>
    <submittedName>
        <fullName evidence="3">Metallo-mystery pair system four-Cys motif protein</fullName>
    </submittedName>
</protein>
<evidence type="ECO:0000256" key="1">
    <source>
        <dbReference type="SAM" id="SignalP"/>
    </source>
</evidence>
<dbReference type="Pfam" id="PF20243">
    <property type="entry name" value="MbnP"/>
    <property type="match status" value="1"/>
</dbReference>
<dbReference type="Proteomes" id="UP000275012">
    <property type="component" value="Unassembled WGS sequence"/>
</dbReference>
<keyword evidence="4" id="KW-1185">Reference proteome</keyword>
<dbReference type="EMBL" id="RFLY01000001">
    <property type="protein sequence ID" value="RMH94901.1"/>
    <property type="molecule type" value="Genomic_DNA"/>
</dbReference>
<evidence type="ECO:0000313" key="3">
    <source>
        <dbReference type="EMBL" id="RMH94901.1"/>
    </source>
</evidence>
<keyword evidence="1" id="KW-0732">Signal</keyword>
<evidence type="ECO:0000259" key="2">
    <source>
        <dbReference type="Pfam" id="PF20243"/>
    </source>
</evidence>
<feature type="signal peptide" evidence="1">
    <location>
        <begin position="1"/>
        <end position="20"/>
    </location>
</feature>
<proteinExistence type="predicted"/>
<dbReference type="InterPro" id="IPR046863">
    <property type="entry name" value="MbnP-like_dom"/>
</dbReference>
<reference evidence="3 4" key="1">
    <citation type="submission" date="2018-10" db="EMBL/GenBank/DDBJ databases">
        <title>Proposal of Lysobacter pythonis sp. nov. isolated from royal pythons (Python regius).</title>
        <authorList>
            <person name="Hans-Juergen B."/>
            <person name="Huptas C."/>
            <person name="Sandra B."/>
            <person name="Igor L."/>
            <person name="Joachim S."/>
            <person name="Siegfried S."/>
            <person name="Mareike W."/>
            <person name="Peter K."/>
        </authorList>
    </citation>
    <scope>NUCLEOTIDE SEQUENCE [LARGE SCALE GENOMIC DNA]</scope>
    <source>
        <strain evidence="3 4">4284/11</strain>
    </source>
</reference>
<dbReference type="InterPro" id="IPR023977">
    <property type="entry name" value="MbnP-like"/>
</dbReference>
<evidence type="ECO:0000313" key="4">
    <source>
        <dbReference type="Proteomes" id="UP000275012"/>
    </source>
</evidence>
<organism evidence="3 4">
    <name type="scientific">Solilutibacter pythonis</name>
    <dbReference type="NCBI Taxonomy" id="2483112"/>
    <lineage>
        <taxon>Bacteria</taxon>
        <taxon>Pseudomonadati</taxon>
        <taxon>Pseudomonadota</taxon>
        <taxon>Gammaproteobacteria</taxon>
        <taxon>Lysobacterales</taxon>
        <taxon>Lysobacteraceae</taxon>
        <taxon>Solilutibacter</taxon>
    </lineage>
</organism>
<dbReference type="OrthoDB" id="64245at2"/>
<accession>A0A3M2HYT8</accession>
<dbReference type="NCBIfam" id="TIGR04052">
    <property type="entry name" value="MbnP_like_WxW"/>
    <property type="match status" value="1"/>
</dbReference>
<sequence length="294" mass="31078">MTLMAAALAPIIGICGYASAATPLAETQQPVAITFEMVANGQAARCGKPLGALGSDARRATLRDARFYVQDVALIDADGIRTPITLTANDWQNEQVALLDFEDATGACVGGTPDTNMLVSGTVPAGRYTGLAFTVGVPSPLNHTSTELEGAPLDILAMGWSWQAGRKFIKVEIDPEGGVVKADGSRSASWYVHLGSTGCTGNPVTDATISCLRSNRIPLVMDPFDPANQRIELDLAALFQTSRISEDSQGAVGCMSAPDDPECDTIFRQLGLTLDEDAPVKPGRSPIFRVRPKQ</sequence>
<comment type="caution">
    <text evidence="3">The sequence shown here is derived from an EMBL/GenBank/DDBJ whole genome shotgun (WGS) entry which is preliminary data.</text>
</comment>
<feature type="domain" description="Copper-binding protein MbnP-like" evidence="2">
    <location>
        <begin position="29"/>
        <end position="255"/>
    </location>
</feature>
<gene>
    <name evidence="3" type="ORF">EBB59_00995</name>
</gene>
<feature type="chain" id="PRO_5018274428" evidence="1">
    <location>
        <begin position="21"/>
        <end position="294"/>
    </location>
</feature>